<dbReference type="Pfam" id="PF01796">
    <property type="entry name" value="OB_ChsH2_C"/>
    <property type="match status" value="1"/>
</dbReference>
<feature type="domain" description="ChsH2 C-terminal OB-fold" evidence="1">
    <location>
        <begin position="49"/>
        <end position="120"/>
    </location>
</feature>
<dbReference type="InterPro" id="IPR022002">
    <property type="entry name" value="ChsH2_Znr"/>
</dbReference>
<reference evidence="3" key="1">
    <citation type="journal article" date="2012" name="ISME J.">
        <title>Roseobacter clade bacteria are abundant in coastal sediments and encode a novel combination of sulfur oxidation genes.</title>
        <authorList>
            <person name="Lenk S."/>
            <person name="Moraru C."/>
            <person name="Hahnke S."/>
            <person name="Arnds J."/>
            <person name="Richter M."/>
            <person name="Kube M."/>
            <person name="Reinhardt R."/>
            <person name="Brinkhoff T."/>
            <person name="Harder J."/>
            <person name="Amann R."/>
            <person name="Mussmann M."/>
        </authorList>
    </citation>
    <scope>NUCLEOTIDE SEQUENCE</scope>
</reference>
<accession>I1X4Q9</accession>
<evidence type="ECO:0000259" key="2">
    <source>
        <dbReference type="Pfam" id="PF12172"/>
    </source>
</evidence>
<dbReference type="InterPro" id="IPR002878">
    <property type="entry name" value="ChsH2_C"/>
</dbReference>
<evidence type="ECO:0000259" key="1">
    <source>
        <dbReference type="Pfam" id="PF01796"/>
    </source>
</evidence>
<organism evidence="3">
    <name type="scientific">uncultured bacterium ws156A7</name>
    <dbReference type="NCBI Taxonomy" id="1131828"/>
    <lineage>
        <taxon>Bacteria</taxon>
        <taxon>environmental samples</taxon>
    </lineage>
</organism>
<dbReference type="EMBL" id="JQ256783">
    <property type="protein sequence ID" value="AFI78484.1"/>
    <property type="molecule type" value="Genomic_DNA"/>
</dbReference>
<proteinExistence type="predicted"/>
<dbReference type="PANTHER" id="PTHR34075">
    <property type="entry name" value="BLR3430 PROTEIN"/>
    <property type="match status" value="1"/>
</dbReference>
<protein>
    <submittedName>
        <fullName evidence="3">Protein containing DUF35</fullName>
    </submittedName>
</protein>
<dbReference type="SUPFAM" id="SSF50249">
    <property type="entry name" value="Nucleic acid-binding proteins"/>
    <property type="match status" value="1"/>
</dbReference>
<name>I1X4Q9_9BACT</name>
<dbReference type="PANTHER" id="PTHR34075:SF4">
    <property type="entry name" value="DUF35 DOMAIN-CONTAINING PROTEIN"/>
    <property type="match status" value="1"/>
</dbReference>
<dbReference type="Pfam" id="PF12172">
    <property type="entry name" value="zf-ChsH2"/>
    <property type="match status" value="1"/>
</dbReference>
<dbReference type="InterPro" id="IPR052513">
    <property type="entry name" value="Thioester_dehydratase-like"/>
</dbReference>
<feature type="domain" description="ChsH2 rubredoxin-like zinc ribbon" evidence="2">
    <location>
        <begin position="16"/>
        <end position="48"/>
    </location>
</feature>
<sequence>MSKDFYNATGFYEFVDENKLMGAKCKSCGTLFMPPRPVCSSCHGEEMDWVEMEGRGKLEAFTVTMFGPTRMVELGYGPKNPYCVGIVRLDEGPAISAQIMGLDLSKPEEIKVGTPMQLKFIKRMEGEKEKTYVGFEAA</sequence>
<dbReference type="Gene3D" id="6.10.30.10">
    <property type="match status" value="1"/>
</dbReference>
<dbReference type="AlphaFoldDB" id="I1X4Q9"/>
<evidence type="ECO:0000313" key="3">
    <source>
        <dbReference type="EMBL" id="AFI78484.1"/>
    </source>
</evidence>
<dbReference type="InterPro" id="IPR012340">
    <property type="entry name" value="NA-bd_OB-fold"/>
</dbReference>
<gene>
    <name evidence="3" type="ORF">ws156A7_0005</name>
</gene>